<accession>A0A0N4VGT8</accession>
<gene>
    <name evidence="12" type="ORF">EVEC_LOCUS9384</name>
</gene>
<feature type="domain" description="Calcineurin-like phosphoesterase" evidence="11">
    <location>
        <begin position="62"/>
        <end position="274"/>
    </location>
</feature>
<evidence type="ECO:0000256" key="5">
    <source>
        <dbReference type="ARBA" id="ARBA00022801"/>
    </source>
</evidence>
<evidence type="ECO:0000313" key="14">
    <source>
        <dbReference type="WBParaSite" id="EVEC_0001002001-mRNA-1"/>
    </source>
</evidence>
<dbReference type="STRING" id="51028.A0A0N4VGT8"/>
<protein>
    <recommendedName>
        <fullName evidence="3">Tartrate-resistant acid phosphatase type 5</fullName>
        <ecNumber evidence="2">3.1.3.2</ecNumber>
    </recommendedName>
    <alternativeName>
        <fullName evidence="7">Tartrate-resistant acid ATPase</fullName>
    </alternativeName>
    <alternativeName>
        <fullName evidence="6">Type 5 acid phosphatase</fullName>
    </alternativeName>
</protein>
<dbReference type="PANTHER" id="PTHR10161:SF14">
    <property type="entry name" value="TARTRATE-RESISTANT ACID PHOSPHATASE TYPE 5"/>
    <property type="match status" value="1"/>
</dbReference>
<evidence type="ECO:0000256" key="3">
    <source>
        <dbReference type="ARBA" id="ARBA00015822"/>
    </source>
</evidence>
<dbReference type="EC" id="3.1.3.2" evidence="2"/>
<feature type="binding site" evidence="8">
    <location>
        <position position="71"/>
    </location>
    <ligand>
        <name>Fe cation</name>
        <dbReference type="ChEBI" id="CHEBI:24875"/>
        <label>2</label>
    </ligand>
</feature>
<dbReference type="Gene3D" id="3.60.21.10">
    <property type="match status" value="1"/>
</dbReference>
<feature type="glycosylation site" description="N-linked (GlcNAc...) asparagine" evidence="10">
    <location>
        <position position="132"/>
    </location>
</feature>
<dbReference type="GO" id="GO:0046872">
    <property type="term" value="F:metal ion binding"/>
    <property type="evidence" value="ECO:0007669"/>
    <property type="project" value="UniProtKB-KW"/>
</dbReference>
<evidence type="ECO:0000256" key="2">
    <source>
        <dbReference type="ARBA" id="ARBA00012646"/>
    </source>
</evidence>
<dbReference type="CDD" id="cd07378">
    <property type="entry name" value="MPP_ACP5"/>
    <property type="match status" value="1"/>
</dbReference>
<evidence type="ECO:0000256" key="6">
    <source>
        <dbReference type="ARBA" id="ARBA00029999"/>
    </source>
</evidence>
<keyword evidence="8" id="KW-0479">Metal-binding</keyword>
<dbReference type="SUPFAM" id="SSF56300">
    <property type="entry name" value="Metallo-dependent phosphatases"/>
    <property type="match status" value="1"/>
</dbReference>
<keyword evidence="9" id="KW-1015">Disulfide bond</keyword>
<keyword evidence="13" id="KW-1185">Reference proteome</keyword>
<name>A0A0N4VGT8_ENTVE</name>
<keyword evidence="4" id="KW-0732">Signal</keyword>
<evidence type="ECO:0000259" key="11">
    <source>
        <dbReference type="Pfam" id="PF00149"/>
    </source>
</evidence>
<organism evidence="14">
    <name type="scientific">Enterobius vermicularis</name>
    <name type="common">Human pinworm</name>
    <dbReference type="NCBI Taxonomy" id="51028"/>
    <lineage>
        <taxon>Eukaryota</taxon>
        <taxon>Metazoa</taxon>
        <taxon>Ecdysozoa</taxon>
        <taxon>Nematoda</taxon>
        <taxon>Chromadorea</taxon>
        <taxon>Rhabditida</taxon>
        <taxon>Spirurina</taxon>
        <taxon>Oxyuridomorpha</taxon>
        <taxon>Oxyuroidea</taxon>
        <taxon>Oxyuridae</taxon>
        <taxon>Enterobius</taxon>
    </lineage>
</organism>
<comment type="cofactor">
    <cofactor evidence="8">
        <name>Fe cation</name>
        <dbReference type="ChEBI" id="CHEBI:24875"/>
    </cofactor>
    <text evidence="8">Binds 2 iron ions per subunit.</text>
</comment>
<feature type="binding site" evidence="8">
    <location>
        <position position="74"/>
    </location>
    <ligand>
        <name>Fe cation</name>
        <dbReference type="ChEBI" id="CHEBI:24875"/>
        <label>1</label>
    </ligand>
</feature>
<proteinExistence type="predicted"/>
<dbReference type="EMBL" id="UXUI01010006">
    <property type="protein sequence ID" value="VDD94633.1"/>
    <property type="molecule type" value="Genomic_DNA"/>
</dbReference>
<evidence type="ECO:0000256" key="7">
    <source>
        <dbReference type="ARBA" id="ARBA00031589"/>
    </source>
</evidence>
<evidence type="ECO:0000256" key="9">
    <source>
        <dbReference type="PIRSR" id="PIRSR000898-2"/>
    </source>
</evidence>
<dbReference type="Proteomes" id="UP000274131">
    <property type="component" value="Unassembled WGS sequence"/>
</dbReference>
<feature type="binding site" evidence="8">
    <location>
        <position position="71"/>
    </location>
    <ligand>
        <name>Fe cation</name>
        <dbReference type="ChEBI" id="CHEBI:24875"/>
        <label>1</label>
    </ligand>
</feature>
<feature type="disulfide bond" evidence="9">
    <location>
        <begin position="177"/>
        <end position="250"/>
    </location>
</feature>
<evidence type="ECO:0000256" key="4">
    <source>
        <dbReference type="ARBA" id="ARBA00022729"/>
    </source>
</evidence>
<evidence type="ECO:0000313" key="12">
    <source>
        <dbReference type="EMBL" id="VDD94633.1"/>
    </source>
</evidence>
<evidence type="ECO:0000256" key="1">
    <source>
        <dbReference type="ARBA" id="ARBA00000032"/>
    </source>
</evidence>
<keyword evidence="5" id="KW-0378">Hydrolase</keyword>
<reference evidence="14" key="1">
    <citation type="submission" date="2017-02" db="UniProtKB">
        <authorList>
            <consortium name="WormBaseParasite"/>
        </authorList>
    </citation>
    <scope>IDENTIFICATION</scope>
</reference>
<dbReference type="WBParaSite" id="EVEC_0001002001-mRNA-1">
    <property type="protein sequence ID" value="EVEC_0001002001-mRNA-1"/>
    <property type="gene ID" value="EVEC_0001002001"/>
</dbReference>
<dbReference type="OrthoDB" id="411211at2759"/>
<evidence type="ECO:0000256" key="8">
    <source>
        <dbReference type="PIRSR" id="PIRSR000898-1"/>
    </source>
</evidence>
<dbReference type="InterPro" id="IPR051558">
    <property type="entry name" value="Metallophosphoesterase_PAP"/>
</dbReference>
<dbReference type="Pfam" id="PF00149">
    <property type="entry name" value="Metallophos"/>
    <property type="match status" value="1"/>
</dbReference>
<dbReference type="PANTHER" id="PTHR10161">
    <property type="entry name" value="TARTRATE-RESISTANT ACID PHOSPHATASE TYPE 5"/>
    <property type="match status" value="1"/>
</dbReference>
<dbReference type="PIRSF" id="PIRSF000898">
    <property type="entry name" value="Acid_Ptase_5"/>
    <property type="match status" value="1"/>
</dbReference>
<reference evidence="12 13" key="2">
    <citation type="submission" date="2018-10" db="EMBL/GenBank/DDBJ databases">
        <authorList>
            <consortium name="Pathogen Informatics"/>
        </authorList>
    </citation>
    <scope>NUCLEOTIDE SEQUENCE [LARGE SCALE GENOMIC DNA]</scope>
</reference>
<feature type="binding site" evidence="8">
    <location>
        <position position="271"/>
    </location>
    <ligand>
        <name>Fe cation</name>
        <dbReference type="ChEBI" id="CHEBI:24875"/>
        <label>2</label>
    </ligand>
</feature>
<dbReference type="GO" id="GO:0003993">
    <property type="term" value="F:acid phosphatase activity"/>
    <property type="evidence" value="ECO:0007669"/>
    <property type="project" value="UniProtKB-EC"/>
</dbReference>
<feature type="binding site" evidence="8">
    <location>
        <position position="236"/>
    </location>
    <ligand>
        <name>Fe cation</name>
        <dbReference type="ChEBI" id="CHEBI:24875"/>
        <label>2</label>
    </ligand>
</feature>
<comment type="catalytic activity">
    <reaction evidence="1">
        <text>a phosphate monoester + H2O = an alcohol + phosphate</text>
        <dbReference type="Rhea" id="RHEA:15017"/>
        <dbReference type="ChEBI" id="CHEBI:15377"/>
        <dbReference type="ChEBI" id="CHEBI:30879"/>
        <dbReference type="ChEBI" id="CHEBI:43474"/>
        <dbReference type="ChEBI" id="CHEBI:67140"/>
        <dbReference type="EC" id="3.1.3.2"/>
    </reaction>
</comment>
<evidence type="ECO:0000313" key="13">
    <source>
        <dbReference type="Proteomes" id="UP000274131"/>
    </source>
</evidence>
<dbReference type="InterPro" id="IPR024927">
    <property type="entry name" value="Acid_PPase"/>
</dbReference>
<dbReference type="InterPro" id="IPR004843">
    <property type="entry name" value="Calcineurin-like_PHP"/>
</dbReference>
<feature type="binding site" evidence="8">
    <location>
        <position position="126"/>
    </location>
    <ligand>
        <name>Fe cation</name>
        <dbReference type="ChEBI" id="CHEBI:24875"/>
        <label>2</label>
    </ligand>
</feature>
<sequence>MSSHTYRDKQFLDFPFSKFYGQADFDEIKKFFWYTGLPVYPYYTYTQTKVAKAMANLDDGNMTQFVLTTGDNIYYTGVDGVDDKRFQVTYSYSHVKAEMSGTWKKTFENVYRSPGLDKPWYFVAGNHDHFGNITAQIMYTYKSDKWTFPAPFYTISYEFGPQKTRVDIIAIDTINLCGNTVDLEHAGFFGFFKMLFSKTNTDPHQPKNVTLAEHYLQWIEHQLNSSKADYLFVVGHYPIYSASSHGSSSCLIKKLNPLLQKYNVTSYFSGHDHNLQASFFLFQLQHFTSRILLHILLGNKENSGNGTKCQIHYVVSGAGSRSDSSMKNKHQLPDTASLLAKGVLPFSQLGFAKGGFVVVRLYRNRGFFDFYEGNGALQRSFRVNRRYKPN</sequence>
<dbReference type="InterPro" id="IPR029052">
    <property type="entry name" value="Metallo-depent_PP-like"/>
</dbReference>
<dbReference type="AlphaFoldDB" id="A0A0N4VGT8"/>
<keyword evidence="8" id="KW-0408">Iron</keyword>
<evidence type="ECO:0000256" key="10">
    <source>
        <dbReference type="PIRSR" id="PIRSR000898-3"/>
    </source>
</evidence>
<feature type="binding site" evidence="8">
    <location>
        <position position="273"/>
    </location>
    <ligand>
        <name>Fe cation</name>
        <dbReference type="ChEBI" id="CHEBI:24875"/>
        <label>1</label>
    </ligand>
</feature>